<dbReference type="InterPro" id="IPR023772">
    <property type="entry name" value="DNA-bd_HTH_TetR-type_CS"/>
</dbReference>
<keyword evidence="5" id="KW-1185">Reference proteome</keyword>
<protein>
    <submittedName>
        <fullName evidence="4">TetR/AcrR family transcriptional regulator</fullName>
    </submittedName>
</protein>
<gene>
    <name evidence="4" type="ORF">ACFSSE_05605</name>
</gene>
<dbReference type="Gene3D" id="1.10.10.60">
    <property type="entry name" value="Homeodomain-like"/>
    <property type="match status" value="1"/>
</dbReference>
<evidence type="ECO:0000313" key="5">
    <source>
        <dbReference type="Proteomes" id="UP001597546"/>
    </source>
</evidence>
<evidence type="ECO:0000256" key="1">
    <source>
        <dbReference type="ARBA" id="ARBA00023125"/>
    </source>
</evidence>
<reference evidence="5" key="1">
    <citation type="journal article" date="2019" name="Int. J. Syst. Evol. Microbiol.">
        <title>The Global Catalogue of Microorganisms (GCM) 10K type strain sequencing project: providing services to taxonomists for standard genome sequencing and annotation.</title>
        <authorList>
            <consortium name="The Broad Institute Genomics Platform"/>
            <consortium name="The Broad Institute Genome Sequencing Center for Infectious Disease"/>
            <person name="Wu L."/>
            <person name="Ma J."/>
        </authorList>
    </citation>
    <scope>NUCLEOTIDE SEQUENCE [LARGE SCALE GENOMIC DNA]</scope>
    <source>
        <strain evidence="5">KCTC 42456</strain>
    </source>
</reference>
<dbReference type="PANTHER" id="PTHR30055:SF226">
    <property type="entry name" value="HTH-TYPE TRANSCRIPTIONAL REGULATOR PKSA"/>
    <property type="match status" value="1"/>
</dbReference>
<dbReference type="InterPro" id="IPR009057">
    <property type="entry name" value="Homeodomain-like_sf"/>
</dbReference>
<dbReference type="Pfam" id="PF00440">
    <property type="entry name" value="TetR_N"/>
    <property type="match status" value="1"/>
</dbReference>
<name>A0ABW5TR19_9SPHI</name>
<dbReference type="PROSITE" id="PS50977">
    <property type="entry name" value="HTH_TETR_2"/>
    <property type="match status" value="1"/>
</dbReference>
<organism evidence="4 5">
    <name type="scientific">Pedobacter alpinus</name>
    <dbReference type="NCBI Taxonomy" id="1590643"/>
    <lineage>
        <taxon>Bacteria</taxon>
        <taxon>Pseudomonadati</taxon>
        <taxon>Bacteroidota</taxon>
        <taxon>Sphingobacteriia</taxon>
        <taxon>Sphingobacteriales</taxon>
        <taxon>Sphingobacteriaceae</taxon>
        <taxon>Pedobacter</taxon>
    </lineage>
</organism>
<dbReference type="InterPro" id="IPR050109">
    <property type="entry name" value="HTH-type_TetR-like_transc_reg"/>
</dbReference>
<dbReference type="PANTHER" id="PTHR30055">
    <property type="entry name" value="HTH-TYPE TRANSCRIPTIONAL REGULATOR RUTR"/>
    <property type="match status" value="1"/>
</dbReference>
<dbReference type="SUPFAM" id="SSF46689">
    <property type="entry name" value="Homeodomain-like"/>
    <property type="match status" value="1"/>
</dbReference>
<evidence type="ECO:0000256" key="2">
    <source>
        <dbReference type="PROSITE-ProRule" id="PRU00335"/>
    </source>
</evidence>
<feature type="DNA-binding region" description="H-T-H motif" evidence="2">
    <location>
        <begin position="30"/>
        <end position="49"/>
    </location>
</feature>
<evidence type="ECO:0000313" key="4">
    <source>
        <dbReference type="EMBL" id="MFD2731175.1"/>
    </source>
</evidence>
<dbReference type="Gene3D" id="1.10.357.10">
    <property type="entry name" value="Tetracycline Repressor, domain 2"/>
    <property type="match status" value="1"/>
</dbReference>
<evidence type="ECO:0000259" key="3">
    <source>
        <dbReference type="PROSITE" id="PS50977"/>
    </source>
</evidence>
<accession>A0ABW5TR19</accession>
<dbReference type="RefSeq" id="WP_379046718.1">
    <property type="nucleotide sequence ID" value="NZ_JBHSKW010000062.1"/>
</dbReference>
<dbReference type="PROSITE" id="PS01081">
    <property type="entry name" value="HTH_TETR_1"/>
    <property type="match status" value="1"/>
</dbReference>
<keyword evidence="1 2" id="KW-0238">DNA-binding</keyword>
<dbReference type="EMBL" id="JBHULV010000016">
    <property type="protein sequence ID" value="MFD2731175.1"/>
    <property type="molecule type" value="Genomic_DNA"/>
</dbReference>
<feature type="domain" description="HTH tetR-type" evidence="3">
    <location>
        <begin position="7"/>
        <end position="67"/>
    </location>
</feature>
<comment type="caution">
    <text evidence="4">The sequence shown here is derived from an EMBL/GenBank/DDBJ whole genome shotgun (WGS) entry which is preliminary data.</text>
</comment>
<dbReference type="PRINTS" id="PR00455">
    <property type="entry name" value="HTHTETR"/>
</dbReference>
<dbReference type="InterPro" id="IPR001647">
    <property type="entry name" value="HTH_TetR"/>
</dbReference>
<sequence length="205" mass="23507">MSLVNLDQKQEQIVEAALKRFTHFGISKTTMNEIAEDLSLSKASLYYHFPDKTALVLSVGEVILTDFLKAQMEALAKADSFKEGILDILSIRISFGQKYFMMHIGDVQSDINTNDPKFKMMLEDLRSKELDFIAAHIQRFQVKGFLKQVDKLETAKVLIDMLIGIWICGIHVQHKGLFPSEELFEDIRMKCERVITIFCDGIKRN</sequence>
<proteinExistence type="predicted"/>
<dbReference type="Proteomes" id="UP001597546">
    <property type="component" value="Unassembled WGS sequence"/>
</dbReference>